<evidence type="ECO:0000256" key="1">
    <source>
        <dbReference type="SAM" id="Phobius"/>
    </source>
</evidence>
<keyword evidence="1" id="KW-0812">Transmembrane</keyword>
<dbReference type="Proteomes" id="UP000214596">
    <property type="component" value="Unassembled WGS sequence"/>
</dbReference>
<feature type="non-terminal residue" evidence="2">
    <location>
        <position position="119"/>
    </location>
</feature>
<dbReference type="PANTHER" id="PTHR32063:SF19">
    <property type="entry name" value="CATION EFFLUX SYSTEM PROTEIN CUSA"/>
    <property type="match status" value="1"/>
</dbReference>
<gene>
    <name evidence="2" type="ORF">CA163_24155</name>
</gene>
<evidence type="ECO:0000313" key="3">
    <source>
        <dbReference type="Proteomes" id="UP000214596"/>
    </source>
</evidence>
<evidence type="ECO:0000313" key="2">
    <source>
        <dbReference type="EMBL" id="OXE30283.1"/>
    </source>
</evidence>
<reference evidence="2 3" key="1">
    <citation type="journal article" date="2017" name="Appl. Environ. Microbiol.">
        <title>Parallel evolution of two clades of a major Atlantic endemic Vibrio parahaemolyticus pathogen lineage by independent acquisition of related pathogenicity islands.</title>
        <authorList>
            <person name="Xu F."/>
            <person name="Gonzalez-Escalona N."/>
            <person name="Drees K.P."/>
            <person name="Sebra R.P."/>
            <person name="Cooper V.S."/>
            <person name="Jones S.H."/>
            <person name="Whistler C.A."/>
        </authorList>
    </citation>
    <scope>NUCLEOTIDE SEQUENCE [LARGE SCALE GENOMIC DNA]</scope>
    <source>
        <strain evidence="2 3">MAVP-3</strain>
    </source>
</reference>
<feature type="transmembrane region" description="Helical" evidence="1">
    <location>
        <begin position="103"/>
        <end position="118"/>
    </location>
</feature>
<dbReference type="Gene3D" id="3.30.70.1440">
    <property type="entry name" value="Multidrug efflux transporter AcrB pore domain"/>
    <property type="match status" value="1"/>
</dbReference>
<dbReference type="GO" id="GO:0005886">
    <property type="term" value="C:plasma membrane"/>
    <property type="evidence" value="ECO:0007669"/>
    <property type="project" value="TreeGrafter"/>
</dbReference>
<dbReference type="EMBL" id="NIXT01002370">
    <property type="protein sequence ID" value="OXE30283.1"/>
    <property type="molecule type" value="Genomic_DNA"/>
</dbReference>
<proteinExistence type="predicted"/>
<dbReference type="PANTHER" id="PTHR32063">
    <property type="match status" value="1"/>
</dbReference>
<organism evidence="2 3">
    <name type="scientific">Vibrio parahaemolyticus</name>
    <dbReference type="NCBI Taxonomy" id="670"/>
    <lineage>
        <taxon>Bacteria</taxon>
        <taxon>Pseudomonadati</taxon>
        <taxon>Pseudomonadota</taxon>
        <taxon>Gammaproteobacteria</taxon>
        <taxon>Vibrionales</taxon>
        <taxon>Vibrionaceae</taxon>
        <taxon>Vibrio</taxon>
    </lineage>
</organism>
<dbReference type="InterPro" id="IPR001036">
    <property type="entry name" value="Acrflvin-R"/>
</dbReference>
<evidence type="ECO:0008006" key="4">
    <source>
        <dbReference type="Google" id="ProtNLM"/>
    </source>
</evidence>
<dbReference type="InterPro" id="IPR027463">
    <property type="entry name" value="AcrB_DN_DC_subdom"/>
</dbReference>
<dbReference type="Gene3D" id="1.20.1640.10">
    <property type="entry name" value="Multidrug efflux transporter AcrB transmembrane domain"/>
    <property type="match status" value="1"/>
</dbReference>
<sequence length="119" mass="13334">RIALADVADIRYEDGPPMIKTENARPNGWVFVDIDGRDLGSYVVEAQQAVADQLVLPAGYSLAWSGQYEYMERAKDRLSVVVPITLVIIMMLLYFSFRRVGEVLIIMLTLPLAMVGGLW</sequence>
<keyword evidence="1" id="KW-0472">Membrane</keyword>
<accession>A0A227J5A1</accession>
<dbReference type="Gene3D" id="3.30.2090.10">
    <property type="entry name" value="Multidrug efflux transporter AcrB TolC docking domain, DN and DC subdomains"/>
    <property type="match status" value="1"/>
</dbReference>
<feature type="transmembrane region" description="Helical" evidence="1">
    <location>
        <begin position="78"/>
        <end position="97"/>
    </location>
</feature>
<dbReference type="AlphaFoldDB" id="A0A227J5A1"/>
<dbReference type="GO" id="GO:0042910">
    <property type="term" value="F:xenobiotic transmembrane transporter activity"/>
    <property type="evidence" value="ECO:0007669"/>
    <property type="project" value="TreeGrafter"/>
</dbReference>
<comment type="caution">
    <text evidence="2">The sequence shown here is derived from an EMBL/GenBank/DDBJ whole genome shotgun (WGS) entry which is preliminary data.</text>
</comment>
<feature type="non-terminal residue" evidence="2">
    <location>
        <position position="1"/>
    </location>
</feature>
<protein>
    <recommendedName>
        <fullName evidence="4">CusA/CzcA family heavy metal efflux RND transporter</fullName>
    </recommendedName>
</protein>
<name>A0A227J5A1_VIBPH</name>
<dbReference type="SUPFAM" id="SSF82866">
    <property type="entry name" value="Multidrug efflux transporter AcrB transmembrane domain"/>
    <property type="match status" value="1"/>
</dbReference>
<keyword evidence="1" id="KW-1133">Transmembrane helix</keyword>
<dbReference type="Pfam" id="PF00873">
    <property type="entry name" value="ACR_tran"/>
    <property type="match status" value="1"/>
</dbReference>